<gene>
    <name evidence="1" type="ORF">DWU98_19805</name>
</gene>
<dbReference type="Gene3D" id="2.70.98.10">
    <property type="match status" value="1"/>
</dbReference>
<dbReference type="AlphaFoldDB" id="A0A370WS93"/>
<dbReference type="EMBL" id="QRBE01000018">
    <property type="protein sequence ID" value="RDS78990.1"/>
    <property type="molecule type" value="Genomic_DNA"/>
</dbReference>
<comment type="caution">
    <text evidence="1">The sequence shown here is derived from an EMBL/GenBank/DDBJ whole genome shotgun (WGS) entry which is preliminary data.</text>
</comment>
<accession>A0A370WS93</accession>
<dbReference type="OrthoDB" id="9808779at2"/>
<dbReference type="Proteomes" id="UP000254258">
    <property type="component" value="Unassembled WGS sequence"/>
</dbReference>
<dbReference type="RefSeq" id="WP_115497328.1">
    <property type="nucleotide sequence ID" value="NZ_QRBE01000018.1"/>
</dbReference>
<dbReference type="PANTHER" id="PTHR10091">
    <property type="entry name" value="ALDOSE-1-EPIMERASE"/>
    <property type="match status" value="1"/>
</dbReference>
<dbReference type="Pfam" id="PF01263">
    <property type="entry name" value="Aldose_epim"/>
    <property type="match status" value="1"/>
</dbReference>
<name>A0A370WS93_9GAMM</name>
<dbReference type="InterPro" id="IPR008183">
    <property type="entry name" value="Aldose_1/G6P_1-epimerase"/>
</dbReference>
<dbReference type="GO" id="GO:0006006">
    <property type="term" value="P:glucose metabolic process"/>
    <property type="evidence" value="ECO:0007669"/>
    <property type="project" value="TreeGrafter"/>
</dbReference>
<protein>
    <submittedName>
        <fullName evidence="1">Aldose epimerase</fullName>
    </submittedName>
</protein>
<dbReference type="GO" id="GO:0004034">
    <property type="term" value="F:aldose 1-epimerase activity"/>
    <property type="evidence" value="ECO:0007669"/>
    <property type="project" value="TreeGrafter"/>
</dbReference>
<evidence type="ECO:0000313" key="2">
    <source>
        <dbReference type="Proteomes" id="UP000254258"/>
    </source>
</evidence>
<proteinExistence type="predicted"/>
<dbReference type="InterPro" id="IPR011013">
    <property type="entry name" value="Gal_mutarotase_sf_dom"/>
</dbReference>
<organism evidence="1 2">
    <name type="scientific">Dyella monticola</name>
    <dbReference type="NCBI Taxonomy" id="1927958"/>
    <lineage>
        <taxon>Bacteria</taxon>
        <taxon>Pseudomonadati</taxon>
        <taxon>Pseudomonadota</taxon>
        <taxon>Gammaproteobacteria</taxon>
        <taxon>Lysobacterales</taxon>
        <taxon>Rhodanobacteraceae</taxon>
        <taxon>Dyella</taxon>
    </lineage>
</organism>
<dbReference type="GO" id="GO:0030246">
    <property type="term" value="F:carbohydrate binding"/>
    <property type="evidence" value="ECO:0007669"/>
    <property type="project" value="InterPro"/>
</dbReference>
<sequence length="335" mass="37137">MDAFHIETTHWGSHEIVVLRDTRQNRCVCVARRGATVVSFEQSIDGLMRQLIDGYRDGAELDTRPSSRFAIMVPFANRIDDARYAFDGRNYDTQPNVQGAERAMRHGFVRGVDFDVASAQADADGAHVVFTTSAIRPGAFPGYPFAIDLSIAYTLDANGLSLQACMRNAGDSVAPCFFGWHPYFRAGDTDVDTWELEVPATHLIRTTSDNIPLPGADAFQSLNDAPPSLDFRKPKPIGPTKIDNGYAHLIFDADARARTRLRDPASGLRISMWQERGVVLVFTADTITRDVRRSVAMEPMESMSNAFNRADCADTVRLQPGAERVFRCGVEIDRT</sequence>
<evidence type="ECO:0000313" key="1">
    <source>
        <dbReference type="EMBL" id="RDS78990.1"/>
    </source>
</evidence>
<dbReference type="PANTHER" id="PTHR10091:SF0">
    <property type="entry name" value="GALACTOSE MUTAROTASE"/>
    <property type="match status" value="1"/>
</dbReference>
<keyword evidence="2" id="KW-1185">Reference proteome</keyword>
<dbReference type="InterPro" id="IPR014718">
    <property type="entry name" value="GH-type_carb-bd"/>
</dbReference>
<dbReference type="GO" id="GO:0033499">
    <property type="term" value="P:galactose catabolic process via UDP-galactose, Leloir pathway"/>
    <property type="evidence" value="ECO:0007669"/>
    <property type="project" value="TreeGrafter"/>
</dbReference>
<reference evidence="1 2" key="1">
    <citation type="submission" date="2018-07" db="EMBL/GenBank/DDBJ databases">
        <title>Dyella monticola sp. nov. and Dyella psychrodurans sp. nov. isolated from monsoon evergreen broad-leaved forest soil of Dinghu Mountain, China.</title>
        <authorList>
            <person name="Gao Z."/>
            <person name="Qiu L."/>
        </authorList>
    </citation>
    <scope>NUCLEOTIDE SEQUENCE [LARGE SCALE GENOMIC DNA]</scope>
    <source>
        <strain evidence="1 2">4G-K06</strain>
    </source>
</reference>
<dbReference type="SUPFAM" id="SSF74650">
    <property type="entry name" value="Galactose mutarotase-like"/>
    <property type="match status" value="1"/>
</dbReference>